<reference evidence="1 2" key="1">
    <citation type="journal article" date="2014" name="PLoS Genet.">
        <title>Phylogenetically driven sequencing of extremely halophilic archaea reveals strategies for static and dynamic osmo-response.</title>
        <authorList>
            <person name="Becker E.A."/>
            <person name="Seitzer P.M."/>
            <person name="Tritt A."/>
            <person name="Larsen D."/>
            <person name="Krusor M."/>
            <person name="Yao A.I."/>
            <person name="Wu D."/>
            <person name="Madern D."/>
            <person name="Eisen J.A."/>
            <person name="Darling A.E."/>
            <person name="Facciotti M.T."/>
        </authorList>
    </citation>
    <scope>NUCLEOTIDE SEQUENCE [LARGE SCALE GENOMIC DNA]</scope>
    <source>
        <strain evidence="1 2">JCM 13560</strain>
    </source>
</reference>
<dbReference type="RefSeq" id="WP_008001474.1">
    <property type="nucleotide sequence ID" value="NZ_AOJI01000027.1"/>
</dbReference>
<keyword evidence="1" id="KW-0436">Ligase</keyword>
<dbReference type="SUPFAM" id="SSF53623">
    <property type="entry name" value="MurD-like peptide ligases, catalytic domain"/>
    <property type="match status" value="1"/>
</dbReference>
<dbReference type="Gene3D" id="3.40.1190.10">
    <property type="entry name" value="Mur-like, catalytic domain"/>
    <property type="match status" value="1"/>
</dbReference>
<protein>
    <submittedName>
        <fullName evidence="1">Mur ligase family CapB protein</fullName>
    </submittedName>
</protein>
<dbReference type="PANTHER" id="PTHR43445:SF1">
    <property type="entry name" value="PGA SYNTHASE CAPB"/>
    <property type="match status" value="1"/>
</dbReference>
<dbReference type="PANTHER" id="PTHR43445">
    <property type="entry name" value="UDP-N-ACETYLMURAMATE--L-ALANINE LIGASE-RELATED"/>
    <property type="match status" value="1"/>
</dbReference>
<sequence length="402" mass="45701">MWPFDRGKGLSYGGTPLEKPSIVDRARELFGRGRSHQAHLDETEVRIGVSGIRGKSSTAKRLGSVLTERGYDTYTKITGDHPTSYHNGRTIPIQRRGPRVTLYENLNLLREFVPQLTETEPEDAIVMENQAITEYTMRMVNERFLRPNVLLFCNVRQDHNDTLGETRQDIARSFARSVPEGCHVISDEQHGAIHDYLKEEIEARGATIEQVDVPERHRHLTGAETVHMLNHVLDHLGEPRIDDAELHSMLDAIQPEWTDLPDGRVFNAAKVNEIESTELFRRQLAGTGDDAELVCPFVFLRRDRRGRTASFVEYIDILFERGLIDRVHVGGAYTGVFARRVDGPATEHDTDATDAETVLDRLLATDQPVMFMANTVHPFMRELADEVETRERSERPPELPAY</sequence>
<dbReference type="GO" id="GO:0005524">
    <property type="term" value="F:ATP binding"/>
    <property type="evidence" value="ECO:0007669"/>
    <property type="project" value="InterPro"/>
</dbReference>
<evidence type="ECO:0000313" key="2">
    <source>
        <dbReference type="Proteomes" id="UP000011575"/>
    </source>
</evidence>
<keyword evidence="2" id="KW-1185">Reference proteome</keyword>
<dbReference type="AlphaFoldDB" id="M0P8F7"/>
<dbReference type="OrthoDB" id="192097at2157"/>
<dbReference type="PATRIC" id="fig|1230454.4.peg.2374"/>
<name>M0P8F7_9EURY</name>
<dbReference type="InterPro" id="IPR050061">
    <property type="entry name" value="MurCDEF_pg_biosynth"/>
</dbReference>
<accession>M0P8F7</accession>
<dbReference type="EMBL" id="AOJI01000027">
    <property type="protein sequence ID" value="EMA66316.1"/>
    <property type="molecule type" value="Genomic_DNA"/>
</dbReference>
<proteinExistence type="predicted"/>
<comment type="caution">
    <text evidence="1">The sequence shown here is derived from an EMBL/GenBank/DDBJ whole genome shotgun (WGS) entry which is preliminary data.</text>
</comment>
<gene>
    <name evidence="1" type="ORF">C461_11799</name>
</gene>
<dbReference type="Proteomes" id="UP000011575">
    <property type="component" value="Unassembled WGS sequence"/>
</dbReference>
<evidence type="ECO:0000313" key="1">
    <source>
        <dbReference type="EMBL" id="EMA66316.1"/>
    </source>
</evidence>
<organism evidence="1 2">
    <name type="scientific">Halorubrum aidingense JCM 13560</name>
    <dbReference type="NCBI Taxonomy" id="1230454"/>
    <lineage>
        <taxon>Archaea</taxon>
        <taxon>Methanobacteriati</taxon>
        <taxon>Methanobacteriota</taxon>
        <taxon>Stenosarchaea group</taxon>
        <taxon>Halobacteria</taxon>
        <taxon>Halobacteriales</taxon>
        <taxon>Haloferacaceae</taxon>
        <taxon>Halorubrum</taxon>
    </lineage>
</organism>
<dbReference type="InterPro" id="IPR036565">
    <property type="entry name" value="Mur-like_cat_sf"/>
</dbReference>
<dbReference type="GO" id="GO:0016874">
    <property type="term" value="F:ligase activity"/>
    <property type="evidence" value="ECO:0007669"/>
    <property type="project" value="UniProtKB-KW"/>
</dbReference>
<dbReference type="STRING" id="1230454.C461_11799"/>